<dbReference type="GO" id="GO:0016887">
    <property type="term" value="F:ATP hydrolysis activity"/>
    <property type="evidence" value="ECO:0007669"/>
    <property type="project" value="InterPro"/>
</dbReference>
<dbReference type="AlphaFoldDB" id="A0A395RVY0"/>
<keyword evidence="2" id="KW-0813">Transport</keyword>
<evidence type="ECO:0000313" key="8">
    <source>
        <dbReference type="EMBL" id="RGP64261.1"/>
    </source>
</evidence>
<dbReference type="InterPro" id="IPR017871">
    <property type="entry name" value="ABC_transporter-like_CS"/>
</dbReference>
<dbReference type="SUPFAM" id="SSF52540">
    <property type="entry name" value="P-loop containing nucleoside triphosphate hydrolases"/>
    <property type="match status" value="1"/>
</dbReference>
<dbReference type="PROSITE" id="PS50893">
    <property type="entry name" value="ABC_TRANSPORTER_2"/>
    <property type="match status" value="1"/>
</dbReference>
<dbReference type="EMBL" id="PXOF01000118">
    <property type="protein sequence ID" value="RGP64261.1"/>
    <property type="molecule type" value="Genomic_DNA"/>
</dbReference>
<evidence type="ECO:0000256" key="6">
    <source>
        <dbReference type="SAM" id="Phobius"/>
    </source>
</evidence>
<dbReference type="Proteomes" id="UP000266152">
    <property type="component" value="Unassembled WGS sequence"/>
</dbReference>
<evidence type="ECO:0000313" key="9">
    <source>
        <dbReference type="Proteomes" id="UP000266152"/>
    </source>
</evidence>
<gene>
    <name evidence="8" type="ORF">FSPOR_8081</name>
</gene>
<feature type="transmembrane region" description="Helical" evidence="6">
    <location>
        <begin position="328"/>
        <end position="348"/>
    </location>
</feature>
<feature type="transmembrane region" description="Helical" evidence="6">
    <location>
        <begin position="289"/>
        <end position="316"/>
    </location>
</feature>
<evidence type="ECO:0000256" key="5">
    <source>
        <dbReference type="ARBA" id="ARBA00023136"/>
    </source>
</evidence>
<accession>A0A395RVY0</accession>
<keyword evidence="4 6" id="KW-1133">Transmembrane helix</keyword>
<comment type="subcellular location">
    <subcellularLocation>
        <location evidence="1">Membrane</location>
        <topology evidence="1">Multi-pass membrane protein</topology>
    </subcellularLocation>
</comment>
<dbReference type="Gene3D" id="3.40.50.300">
    <property type="entry name" value="P-loop containing nucleotide triphosphate hydrolases"/>
    <property type="match status" value="1"/>
</dbReference>
<dbReference type="Pfam" id="PF00005">
    <property type="entry name" value="ABC_tran"/>
    <property type="match status" value="1"/>
</dbReference>
<dbReference type="STRING" id="5514.A0A395RVY0"/>
<evidence type="ECO:0000256" key="3">
    <source>
        <dbReference type="ARBA" id="ARBA00022692"/>
    </source>
</evidence>
<evidence type="ECO:0000256" key="2">
    <source>
        <dbReference type="ARBA" id="ARBA00022448"/>
    </source>
</evidence>
<dbReference type="PROSITE" id="PS00211">
    <property type="entry name" value="ABC_TRANSPORTER_1"/>
    <property type="match status" value="1"/>
</dbReference>
<keyword evidence="9" id="KW-1185">Reference proteome</keyword>
<evidence type="ECO:0000256" key="1">
    <source>
        <dbReference type="ARBA" id="ARBA00004141"/>
    </source>
</evidence>
<dbReference type="InterPro" id="IPR027417">
    <property type="entry name" value="P-loop_NTPase"/>
</dbReference>
<sequence length="450" mass="49689">MTTAVMAPWNFVYRLLASKPRAAKTMIHDISGVVFPGETMIVLGQPGAGCSTTLKIISIERGSYLAGEGTVTYSSVLSDQIAKKYASEVVYNAEDDIHHPRLKVQDTLDFSLYLRRPAHNCDKTSKEFSVEMTGIVLESLGTIHTKQTIVSNSFLRGVSGGEKKCVSLAEVLAVDPAIACWDNLIRRLDSSSALHVLSFLKQISSATRMSNIVTIYQASESMYQDCFDLVPLSLLPLNEVSAETTSGLFPEHRTNFRKPSKRAPAEVSFTIEARSILIKQHKLGLIHRLAFIIAQTVTEIPVAVVQALVFSCYYYFILGLYKSASDFWTFALILFTQFGAVSSLFRMLGAWAPNLNIALLMAGSAMPIFLTYVDYGPQVPTMHQWGSWIRRISPRPYALEALMGNEFSDVTLHCTPEQMVPNVPTYNDMRYQGCMITGSVKGSDEAAGST</sequence>
<dbReference type="GO" id="GO:0016020">
    <property type="term" value="C:membrane"/>
    <property type="evidence" value="ECO:0007669"/>
    <property type="project" value="UniProtKB-SubCell"/>
</dbReference>
<proteinExistence type="predicted"/>
<keyword evidence="5 6" id="KW-0472">Membrane</keyword>
<dbReference type="InterPro" id="IPR003439">
    <property type="entry name" value="ABC_transporter-like_ATP-bd"/>
</dbReference>
<dbReference type="InterPro" id="IPR013525">
    <property type="entry name" value="ABC2_TM"/>
</dbReference>
<organism evidence="8 9">
    <name type="scientific">Fusarium sporotrichioides</name>
    <dbReference type="NCBI Taxonomy" id="5514"/>
    <lineage>
        <taxon>Eukaryota</taxon>
        <taxon>Fungi</taxon>
        <taxon>Dikarya</taxon>
        <taxon>Ascomycota</taxon>
        <taxon>Pezizomycotina</taxon>
        <taxon>Sordariomycetes</taxon>
        <taxon>Hypocreomycetidae</taxon>
        <taxon>Hypocreales</taxon>
        <taxon>Nectriaceae</taxon>
        <taxon>Fusarium</taxon>
    </lineage>
</organism>
<evidence type="ECO:0000259" key="7">
    <source>
        <dbReference type="PROSITE" id="PS50893"/>
    </source>
</evidence>
<keyword evidence="3 6" id="KW-0812">Transmembrane</keyword>
<dbReference type="GO" id="GO:0005524">
    <property type="term" value="F:ATP binding"/>
    <property type="evidence" value="ECO:0007669"/>
    <property type="project" value="InterPro"/>
</dbReference>
<comment type="caution">
    <text evidence="8">The sequence shown here is derived from an EMBL/GenBank/DDBJ whole genome shotgun (WGS) entry which is preliminary data.</text>
</comment>
<name>A0A395RVY0_FUSSP</name>
<dbReference type="PANTHER" id="PTHR19241">
    <property type="entry name" value="ATP-BINDING CASSETTE TRANSPORTER"/>
    <property type="match status" value="1"/>
</dbReference>
<protein>
    <submittedName>
        <fullName evidence="8">ABC transporter</fullName>
    </submittedName>
</protein>
<dbReference type="Pfam" id="PF01061">
    <property type="entry name" value="ABC2_membrane"/>
    <property type="match status" value="1"/>
</dbReference>
<dbReference type="GO" id="GO:0140359">
    <property type="term" value="F:ABC-type transporter activity"/>
    <property type="evidence" value="ECO:0007669"/>
    <property type="project" value="InterPro"/>
</dbReference>
<feature type="transmembrane region" description="Helical" evidence="6">
    <location>
        <begin position="355"/>
        <end position="373"/>
    </location>
</feature>
<reference evidence="8 9" key="1">
    <citation type="journal article" date="2018" name="PLoS Pathog.">
        <title>Evolution of structural diversity of trichothecenes, a family of toxins produced by plant pathogenic and entomopathogenic fungi.</title>
        <authorList>
            <person name="Proctor R.H."/>
            <person name="McCormick S.P."/>
            <person name="Kim H.S."/>
            <person name="Cardoza R.E."/>
            <person name="Stanley A.M."/>
            <person name="Lindo L."/>
            <person name="Kelly A."/>
            <person name="Brown D.W."/>
            <person name="Lee T."/>
            <person name="Vaughan M.M."/>
            <person name="Alexander N.J."/>
            <person name="Busman M."/>
            <person name="Gutierrez S."/>
        </authorList>
    </citation>
    <scope>NUCLEOTIDE SEQUENCE [LARGE SCALE GENOMIC DNA]</scope>
    <source>
        <strain evidence="8 9">NRRL 3299</strain>
    </source>
</reference>
<feature type="domain" description="ABC transporter" evidence="7">
    <location>
        <begin position="12"/>
        <end position="271"/>
    </location>
</feature>
<evidence type="ECO:0000256" key="4">
    <source>
        <dbReference type="ARBA" id="ARBA00022989"/>
    </source>
</evidence>